<dbReference type="PROSITE" id="PS00375">
    <property type="entry name" value="UDPGT"/>
    <property type="match status" value="1"/>
</dbReference>
<dbReference type="PANTHER" id="PTHR11926">
    <property type="entry name" value="GLUCOSYL/GLUCURONOSYL TRANSFERASES"/>
    <property type="match status" value="1"/>
</dbReference>
<dbReference type="SUPFAM" id="SSF53756">
    <property type="entry name" value="UDP-Glycosyltransferase/glycogen phosphorylase"/>
    <property type="match status" value="1"/>
</dbReference>
<keyword evidence="3" id="KW-0328">Glycosyltransferase</keyword>
<dbReference type="Pfam" id="PF26168">
    <property type="entry name" value="Glyco_transf_N"/>
    <property type="match status" value="1"/>
</dbReference>
<evidence type="ECO:0000313" key="7">
    <source>
        <dbReference type="Proteomes" id="UP000594261"/>
    </source>
</evidence>
<evidence type="ECO:0000256" key="1">
    <source>
        <dbReference type="ARBA" id="ARBA00009995"/>
    </source>
</evidence>
<evidence type="ECO:0000259" key="5">
    <source>
        <dbReference type="Pfam" id="PF26168"/>
    </source>
</evidence>
<dbReference type="OMA" id="CGAHLWK"/>
<dbReference type="InterPro" id="IPR058980">
    <property type="entry name" value="Glyco_transf_N"/>
</dbReference>
<dbReference type="AlphaFoldDB" id="A0A7N2MT51"/>
<dbReference type="GO" id="GO:0080043">
    <property type="term" value="F:quercetin 3-O-glucosyltransferase activity"/>
    <property type="evidence" value="ECO:0007669"/>
    <property type="project" value="TreeGrafter"/>
</dbReference>
<dbReference type="EC" id="2.4.1.-" evidence="4"/>
<evidence type="ECO:0000256" key="3">
    <source>
        <dbReference type="RuleBase" id="RU003718"/>
    </source>
</evidence>
<dbReference type="InterPro" id="IPR002213">
    <property type="entry name" value="UDP_glucos_trans"/>
</dbReference>
<dbReference type="CDD" id="cd03784">
    <property type="entry name" value="GT1_Gtf-like"/>
    <property type="match status" value="1"/>
</dbReference>
<dbReference type="Pfam" id="PF00201">
    <property type="entry name" value="UDPGT"/>
    <property type="match status" value="1"/>
</dbReference>
<accession>A0A7N2MT51</accession>
<dbReference type="Gramene" id="QL10p058281:mrna">
    <property type="protein sequence ID" value="QL10p058281:mrna"/>
    <property type="gene ID" value="QL10p058281"/>
</dbReference>
<proteinExistence type="inferred from homology"/>
<comment type="similarity">
    <text evidence="1 3">Belongs to the UDP-glycosyltransferase family.</text>
</comment>
<dbReference type="FunFam" id="3.40.50.2000:FF:000019">
    <property type="entry name" value="Glycosyltransferase"/>
    <property type="match status" value="1"/>
</dbReference>
<dbReference type="PANTHER" id="PTHR11926:SF1560">
    <property type="entry name" value="UDP-GLYCOSYLTRANSFERASE 74E1-RELATED"/>
    <property type="match status" value="1"/>
</dbReference>
<dbReference type="InParanoid" id="A0A7N2MT51"/>
<dbReference type="EnsemblPlants" id="QL10p058281:mrna">
    <property type="protein sequence ID" value="QL10p058281:mrna"/>
    <property type="gene ID" value="QL10p058281"/>
</dbReference>
<feature type="domain" description="Glycosyltransferase N-terminal" evidence="5">
    <location>
        <begin position="7"/>
        <end position="49"/>
    </location>
</feature>
<dbReference type="Gene3D" id="3.40.50.2000">
    <property type="entry name" value="Glycogen Phosphorylase B"/>
    <property type="match status" value="2"/>
</dbReference>
<dbReference type="Proteomes" id="UP000594261">
    <property type="component" value="Chromosome 10"/>
</dbReference>
<keyword evidence="2 3" id="KW-0808">Transferase</keyword>
<dbReference type="EMBL" id="LRBV02000010">
    <property type="status" value="NOT_ANNOTATED_CDS"/>
    <property type="molecule type" value="Genomic_DNA"/>
</dbReference>
<sequence>MERETHILVIPYPIQGHINPMLQFSKRLASKGPRVTFVTTTSISKSIQAQASSSVNFEIISDGSEEVKNQETIDESVQRFKSKVSESLAKLIQRHNSSKYPPKFLVYDSVMPWALNIARQLGIDGAPFFTQSCVVNAIYYHAHRGEIKMPLEEGSSISLPSMPSLGSNDLPSFLFDTGLYAALQNLLVNQFSNFQDANWLLCNTFDNNFIEGMYSRLNRALQVVNWMASQWSIITIGPTIPSMHLDKRLEDDKDYGLNLFEPNMDTCMKWLDTKEIGSVVYISFGSLATLGEEQMEEITWGLKNSNCHFLWVVRESEVKQLPINFLQETTEKGSVLSWSPQLEVLANKAVGCFMTHCGWNSTLEALSLGVPMVAMPQWTDQPTNAKFIVDVWKVGVRIKLNEKGIATKEEIELCVKEVIEGERGQKMKMNSLRWKELAKEAMDEGGSSNKNIEKFVAKLAHS</sequence>
<reference evidence="6 7" key="1">
    <citation type="journal article" date="2016" name="G3 (Bethesda)">
        <title>First Draft Assembly and Annotation of the Genome of a California Endemic Oak Quercus lobata Nee (Fagaceae).</title>
        <authorList>
            <person name="Sork V.L."/>
            <person name="Fitz-Gibbon S.T."/>
            <person name="Puiu D."/>
            <person name="Crepeau M."/>
            <person name="Gugger P.F."/>
            <person name="Sherman R."/>
            <person name="Stevens K."/>
            <person name="Langley C.H."/>
            <person name="Pellegrini M."/>
            <person name="Salzberg S.L."/>
        </authorList>
    </citation>
    <scope>NUCLEOTIDE SEQUENCE [LARGE SCALE GENOMIC DNA]</scope>
    <source>
        <strain evidence="6 7">cv. SW786</strain>
    </source>
</reference>
<name>A0A7N2MT51_QUELO</name>
<evidence type="ECO:0000313" key="6">
    <source>
        <dbReference type="EnsemblPlants" id="QL10p058281:mrna"/>
    </source>
</evidence>
<reference evidence="6" key="2">
    <citation type="submission" date="2021-01" db="UniProtKB">
        <authorList>
            <consortium name="EnsemblPlants"/>
        </authorList>
    </citation>
    <scope>IDENTIFICATION</scope>
</reference>
<dbReference type="InterPro" id="IPR035595">
    <property type="entry name" value="UDP_glycos_trans_CS"/>
</dbReference>
<evidence type="ECO:0000256" key="4">
    <source>
        <dbReference type="RuleBase" id="RU362057"/>
    </source>
</evidence>
<organism evidence="6 7">
    <name type="scientific">Quercus lobata</name>
    <name type="common">Valley oak</name>
    <dbReference type="NCBI Taxonomy" id="97700"/>
    <lineage>
        <taxon>Eukaryota</taxon>
        <taxon>Viridiplantae</taxon>
        <taxon>Streptophyta</taxon>
        <taxon>Embryophyta</taxon>
        <taxon>Tracheophyta</taxon>
        <taxon>Spermatophyta</taxon>
        <taxon>Magnoliopsida</taxon>
        <taxon>eudicotyledons</taxon>
        <taxon>Gunneridae</taxon>
        <taxon>Pentapetalae</taxon>
        <taxon>rosids</taxon>
        <taxon>fabids</taxon>
        <taxon>Fagales</taxon>
        <taxon>Fagaceae</taxon>
        <taxon>Quercus</taxon>
    </lineage>
</organism>
<keyword evidence="7" id="KW-1185">Reference proteome</keyword>
<dbReference type="FunCoup" id="A0A7N2MT51">
    <property type="interactions" value="163"/>
</dbReference>
<evidence type="ECO:0000256" key="2">
    <source>
        <dbReference type="ARBA" id="ARBA00022679"/>
    </source>
</evidence>
<dbReference type="GO" id="GO:0080044">
    <property type="term" value="F:quercetin 7-O-glucosyltransferase activity"/>
    <property type="evidence" value="ECO:0007669"/>
    <property type="project" value="TreeGrafter"/>
</dbReference>
<protein>
    <recommendedName>
        <fullName evidence="4">Glycosyltransferase</fullName>
        <ecNumber evidence="4">2.4.1.-</ecNumber>
    </recommendedName>
</protein>